<dbReference type="PANTHER" id="PTHR44942">
    <property type="entry name" value="METHYLTRANSF_11 DOMAIN-CONTAINING PROTEIN"/>
    <property type="match status" value="1"/>
</dbReference>
<name>A0A2T9YZS1_9FUNG</name>
<dbReference type="Gene3D" id="3.40.50.150">
    <property type="entry name" value="Vaccinia Virus protein VP39"/>
    <property type="match status" value="1"/>
</dbReference>
<dbReference type="GO" id="GO:0032259">
    <property type="term" value="P:methylation"/>
    <property type="evidence" value="ECO:0007669"/>
    <property type="project" value="UniProtKB-KW"/>
</dbReference>
<dbReference type="OrthoDB" id="10027013at2759"/>
<dbReference type="InterPro" id="IPR029063">
    <property type="entry name" value="SAM-dependent_MTases_sf"/>
</dbReference>
<dbReference type="Proteomes" id="UP000245699">
    <property type="component" value="Unassembled WGS sequence"/>
</dbReference>
<accession>A0A2T9YZS1</accession>
<dbReference type="InterPro" id="IPR051052">
    <property type="entry name" value="Diverse_substrate_MTase"/>
</dbReference>
<dbReference type="CDD" id="cd02440">
    <property type="entry name" value="AdoMet_MTases"/>
    <property type="match status" value="1"/>
</dbReference>
<proteinExistence type="inferred from homology"/>
<evidence type="ECO:0000256" key="1">
    <source>
        <dbReference type="ARBA" id="ARBA00008361"/>
    </source>
</evidence>
<keyword evidence="2" id="KW-0489">Methyltransferase</keyword>
<keyword evidence="6" id="KW-1185">Reference proteome</keyword>
<evidence type="ECO:0000313" key="5">
    <source>
        <dbReference type="EMBL" id="PVU97817.1"/>
    </source>
</evidence>
<dbReference type="EMBL" id="MBFT01000097">
    <property type="protein sequence ID" value="PVU97817.1"/>
    <property type="molecule type" value="Genomic_DNA"/>
</dbReference>
<comment type="caution">
    <text evidence="5">The sequence shown here is derived from an EMBL/GenBank/DDBJ whole genome shotgun (WGS) entry which is preliminary data.</text>
</comment>
<keyword evidence="3" id="KW-0808">Transferase</keyword>
<dbReference type="PANTHER" id="PTHR44942:SF4">
    <property type="entry name" value="METHYLTRANSFERASE TYPE 11 DOMAIN-CONTAINING PROTEIN"/>
    <property type="match status" value="1"/>
</dbReference>
<dbReference type="InterPro" id="IPR013216">
    <property type="entry name" value="Methyltransf_11"/>
</dbReference>
<protein>
    <recommendedName>
        <fullName evidence="4">Methyltransferase type 11 domain-containing protein</fullName>
    </recommendedName>
</protein>
<dbReference type="GO" id="GO:0008757">
    <property type="term" value="F:S-adenosylmethionine-dependent methyltransferase activity"/>
    <property type="evidence" value="ECO:0007669"/>
    <property type="project" value="InterPro"/>
</dbReference>
<dbReference type="STRING" id="61424.A0A2T9YZS1"/>
<sequence length="305" mass="34313">MSSTNDPDDKFKSTFSSSYYNYNAYASDRPVYNPQLVDYILNYHLLVPGNKTKTAIDVATGSGIFARMINKRFERVIATDLSAKMLKVAKQASDGGAHIEYIESPAEEMNFIDSHSVDVITVATGAHWFDSGKFLTEARRVLVPNGTLAIFSYNGHSEFVGAPEECSRIFREFTLDITSGYWGKGRQILDRMYSHYNALVRTSGDWGTEFKDVSFGIYPPSAQYYVGTRFTILDGPIVVNHKLTWKSFENYVRTWSGVTNYNKAHPDRPDITDILIARLMKTAGVTDMNAPLDIKWGQSVLLCRA</sequence>
<dbReference type="Pfam" id="PF08241">
    <property type="entry name" value="Methyltransf_11"/>
    <property type="match status" value="1"/>
</dbReference>
<evidence type="ECO:0000313" key="6">
    <source>
        <dbReference type="Proteomes" id="UP000245699"/>
    </source>
</evidence>
<gene>
    <name evidence="5" type="ORF">BB559_001880</name>
</gene>
<organism evidence="5 6">
    <name type="scientific">Furculomyces boomerangus</name>
    <dbReference type="NCBI Taxonomy" id="61424"/>
    <lineage>
        <taxon>Eukaryota</taxon>
        <taxon>Fungi</taxon>
        <taxon>Fungi incertae sedis</taxon>
        <taxon>Zoopagomycota</taxon>
        <taxon>Kickxellomycotina</taxon>
        <taxon>Harpellomycetes</taxon>
        <taxon>Harpellales</taxon>
        <taxon>Harpellaceae</taxon>
        <taxon>Furculomyces</taxon>
    </lineage>
</organism>
<evidence type="ECO:0000256" key="3">
    <source>
        <dbReference type="ARBA" id="ARBA00022679"/>
    </source>
</evidence>
<comment type="similarity">
    <text evidence="1">Belongs to the methyltransferase superfamily.</text>
</comment>
<dbReference type="AlphaFoldDB" id="A0A2T9YZS1"/>
<reference evidence="5 6" key="1">
    <citation type="journal article" date="2018" name="MBio">
        <title>Comparative Genomics Reveals the Core Gene Toolbox for the Fungus-Insect Symbiosis.</title>
        <authorList>
            <person name="Wang Y."/>
            <person name="Stata M."/>
            <person name="Wang W."/>
            <person name="Stajich J.E."/>
            <person name="White M.M."/>
            <person name="Moncalvo J.M."/>
        </authorList>
    </citation>
    <scope>NUCLEOTIDE SEQUENCE [LARGE SCALE GENOMIC DNA]</scope>
    <source>
        <strain evidence="5 6">AUS-77-4</strain>
    </source>
</reference>
<evidence type="ECO:0000259" key="4">
    <source>
        <dbReference type="Pfam" id="PF08241"/>
    </source>
</evidence>
<feature type="domain" description="Methyltransferase type 11" evidence="4">
    <location>
        <begin position="57"/>
        <end position="150"/>
    </location>
</feature>
<evidence type="ECO:0000256" key="2">
    <source>
        <dbReference type="ARBA" id="ARBA00022603"/>
    </source>
</evidence>
<dbReference type="SUPFAM" id="SSF53335">
    <property type="entry name" value="S-adenosyl-L-methionine-dependent methyltransferases"/>
    <property type="match status" value="1"/>
</dbReference>